<dbReference type="AlphaFoldDB" id="A0A354G382"/>
<sequence>MNEELLGKYKLVVGMEVHIQPKTEQKMFCGCDANIWGAEP</sequence>
<organism evidence="2 3">
    <name type="scientific">candidate division WWE3 bacterium</name>
    <dbReference type="NCBI Taxonomy" id="2053526"/>
    <lineage>
        <taxon>Bacteria</taxon>
        <taxon>Katanobacteria</taxon>
    </lineage>
</organism>
<comment type="caution">
    <text evidence="2">The sequence shown here is derived from an EMBL/GenBank/DDBJ whole genome shotgun (WGS) entry which is preliminary data.</text>
</comment>
<dbReference type="SUPFAM" id="SSF55931">
    <property type="entry name" value="Glutamine synthetase/guanido kinase"/>
    <property type="match status" value="1"/>
</dbReference>
<reference evidence="2 3" key="1">
    <citation type="journal article" date="2018" name="Nat. Biotechnol.">
        <title>A standardized bacterial taxonomy based on genome phylogeny substantially revises the tree of life.</title>
        <authorList>
            <person name="Parks D.H."/>
            <person name="Chuvochina M."/>
            <person name="Waite D.W."/>
            <person name="Rinke C."/>
            <person name="Skarshewski A."/>
            <person name="Chaumeil P.A."/>
            <person name="Hugenholtz P."/>
        </authorList>
    </citation>
    <scope>NUCLEOTIDE SEQUENCE [LARGE SCALE GENOMIC DNA]</scope>
    <source>
        <strain evidence="2">UBA12146</strain>
    </source>
</reference>
<accession>A0A354G382</accession>
<dbReference type="Pfam" id="PF02934">
    <property type="entry name" value="GatB_N"/>
    <property type="match status" value="1"/>
</dbReference>
<evidence type="ECO:0000259" key="1">
    <source>
        <dbReference type="Pfam" id="PF02934"/>
    </source>
</evidence>
<protein>
    <recommendedName>
        <fullName evidence="1">Aspartyl/Glutamyl-tRNA(Gln) amidotransferase subunit B/E catalytic domain-containing protein</fullName>
    </recommendedName>
</protein>
<dbReference type="EMBL" id="DNVO01000012">
    <property type="protein sequence ID" value="HBI35470.1"/>
    <property type="molecule type" value="Genomic_DNA"/>
</dbReference>
<dbReference type="InterPro" id="IPR006075">
    <property type="entry name" value="Asn/Gln-tRNA_Trfase_suB/E_cat"/>
</dbReference>
<feature type="non-terminal residue" evidence="2">
    <location>
        <position position="40"/>
    </location>
</feature>
<dbReference type="InterPro" id="IPR014746">
    <property type="entry name" value="Gln_synth/guanido_kin_cat_dom"/>
</dbReference>
<gene>
    <name evidence="2" type="ORF">DDY47_00845</name>
</gene>
<evidence type="ECO:0000313" key="3">
    <source>
        <dbReference type="Proteomes" id="UP000261706"/>
    </source>
</evidence>
<feature type="domain" description="Aspartyl/Glutamyl-tRNA(Gln) amidotransferase subunit B/E catalytic" evidence="1">
    <location>
        <begin position="11"/>
        <end position="34"/>
    </location>
</feature>
<name>A0A354G382_UNCKA</name>
<dbReference type="GO" id="GO:0016874">
    <property type="term" value="F:ligase activity"/>
    <property type="evidence" value="ECO:0007669"/>
    <property type="project" value="InterPro"/>
</dbReference>
<proteinExistence type="predicted"/>
<dbReference type="Proteomes" id="UP000261706">
    <property type="component" value="Unassembled WGS sequence"/>
</dbReference>
<evidence type="ECO:0000313" key="2">
    <source>
        <dbReference type="EMBL" id="HBI35470.1"/>
    </source>
</evidence>